<comment type="caution">
    <text evidence="2">The sequence shown here is derived from an EMBL/GenBank/DDBJ whole genome shotgun (WGS) entry which is preliminary data.</text>
</comment>
<evidence type="ECO:0000313" key="2">
    <source>
        <dbReference type="EMBL" id="CAJ1410382.1"/>
    </source>
</evidence>
<proteinExistence type="predicted"/>
<feature type="chain" id="PRO_5041372649" description="PARP catalytic domain-containing protein" evidence="1">
    <location>
        <begin position="18"/>
        <end position="229"/>
    </location>
</feature>
<evidence type="ECO:0000256" key="1">
    <source>
        <dbReference type="SAM" id="SignalP"/>
    </source>
</evidence>
<dbReference type="EMBL" id="CAUJNA010003815">
    <property type="protein sequence ID" value="CAJ1410382.1"/>
    <property type="molecule type" value="Genomic_DNA"/>
</dbReference>
<keyword evidence="1" id="KW-0732">Signal</keyword>
<dbReference type="Gene3D" id="3.90.228.10">
    <property type="match status" value="1"/>
</dbReference>
<evidence type="ECO:0000313" key="3">
    <source>
        <dbReference type="Proteomes" id="UP001178507"/>
    </source>
</evidence>
<accession>A0AA36JRI2</accession>
<gene>
    <name evidence="2" type="ORF">EVOR1521_LOCUS31214</name>
</gene>
<protein>
    <recommendedName>
        <fullName evidence="4">PARP catalytic domain-containing protein</fullName>
    </recommendedName>
</protein>
<name>A0AA36JRI2_9DINO</name>
<dbReference type="AlphaFoldDB" id="A0AA36JRI2"/>
<feature type="signal peptide" evidence="1">
    <location>
        <begin position="1"/>
        <end position="17"/>
    </location>
</feature>
<keyword evidence="3" id="KW-1185">Reference proteome</keyword>
<sequence>MQRAAFVVLLAVACCEQLQVPEECADQSLELRQLRVQRRSTEINETGPEEAPELDGAENFTMSPEDSLAIFMAAQPEYNETPELRSQSHHSSHHGRHVKTLYHQTSKHAGPIILKHGFRRGRVGWCGGGIYFALSPGATYGKAVGVDSHQGFMIEAKVDVGHVKYEKPWCTSSRRCWGIALQQAIRCIDSSYQGGRFAGQGYDSLYFNPGDGGEYMIWDSSRVISMRRV</sequence>
<evidence type="ECO:0008006" key="4">
    <source>
        <dbReference type="Google" id="ProtNLM"/>
    </source>
</evidence>
<dbReference type="SUPFAM" id="SSF56399">
    <property type="entry name" value="ADP-ribosylation"/>
    <property type="match status" value="1"/>
</dbReference>
<reference evidence="2" key="1">
    <citation type="submission" date="2023-08" db="EMBL/GenBank/DDBJ databases">
        <authorList>
            <person name="Chen Y."/>
            <person name="Shah S."/>
            <person name="Dougan E. K."/>
            <person name="Thang M."/>
            <person name="Chan C."/>
        </authorList>
    </citation>
    <scope>NUCLEOTIDE SEQUENCE</scope>
</reference>
<organism evidence="2 3">
    <name type="scientific">Effrenium voratum</name>
    <dbReference type="NCBI Taxonomy" id="2562239"/>
    <lineage>
        <taxon>Eukaryota</taxon>
        <taxon>Sar</taxon>
        <taxon>Alveolata</taxon>
        <taxon>Dinophyceae</taxon>
        <taxon>Suessiales</taxon>
        <taxon>Symbiodiniaceae</taxon>
        <taxon>Effrenium</taxon>
    </lineage>
</organism>
<dbReference type="Proteomes" id="UP001178507">
    <property type="component" value="Unassembled WGS sequence"/>
</dbReference>